<dbReference type="InterPro" id="IPR000772">
    <property type="entry name" value="Ricin_B_lectin"/>
</dbReference>
<dbReference type="Pfam" id="PF00652">
    <property type="entry name" value="Ricin_B_lectin"/>
    <property type="match status" value="1"/>
</dbReference>
<dbReference type="EMBL" id="CP068146">
    <property type="protein sequence ID" value="QQU46604.1"/>
    <property type="molecule type" value="Genomic_DNA"/>
</dbReference>
<dbReference type="AlphaFoldDB" id="A0A0E1NC99"/>
<keyword evidence="3" id="KW-0378">Hydrolase</keyword>
<keyword evidence="3" id="KW-0261">Viral envelope protein</keyword>
<dbReference type="GeneID" id="31412362"/>
<gene>
    <name evidence="3" type="ORF">ERS137941_04239</name>
    <name evidence="4" type="ORF">ERS137959_04603</name>
    <name evidence="5" type="ORF">I6I39_17000</name>
</gene>
<feature type="chain" id="PRO_5044541940" evidence="1">
    <location>
        <begin position="26"/>
        <end position="173"/>
    </location>
</feature>
<evidence type="ECO:0000256" key="1">
    <source>
        <dbReference type="SAM" id="SignalP"/>
    </source>
</evidence>
<accession>A0A0E1NC99</accession>
<dbReference type="PROSITE" id="PS50231">
    <property type="entry name" value="RICIN_B_LECTIN"/>
    <property type="match status" value="1"/>
</dbReference>
<keyword evidence="5" id="KW-0430">Lectin</keyword>
<reference evidence="4 6" key="2">
    <citation type="submission" date="2015-03" db="EMBL/GenBank/DDBJ databases">
        <authorList>
            <consortium name="Pathogen Informatics"/>
            <person name="Murphy D."/>
        </authorList>
    </citation>
    <scope>NUCLEOTIDE SEQUENCE [LARGE SCALE GENOMIC DNA]</scope>
    <source>
        <strain evidence="4 6">IP05342</strain>
    </source>
</reference>
<keyword evidence="6" id="KW-1185">Reference proteome</keyword>
<dbReference type="SUPFAM" id="SSF50370">
    <property type="entry name" value="Ricin B-like lectins"/>
    <property type="match status" value="1"/>
</dbReference>
<evidence type="ECO:0000313" key="6">
    <source>
        <dbReference type="Proteomes" id="UP000041601"/>
    </source>
</evidence>
<dbReference type="InterPro" id="IPR035992">
    <property type="entry name" value="Ricin_B-like_lectins"/>
</dbReference>
<feature type="signal peptide" evidence="1">
    <location>
        <begin position="1"/>
        <end position="25"/>
    </location>
</feature>
<keyword evidence="3" id="KW-0326">Glycosidase</keyword>
<feature type="domain" description="Ricin B lectin" evidence="2">
    <location>
        <begin position="52"/>
        <end position="171"/>
    </location>
</feature>
<dbReference type="GO" id="GO:0030246">
    <property type="term" value="F:carbohydrate binding"/>
    <property type="evidence" value="ECO:0007669"/>
    <property type="project" value="UniProtKB-KW"/>
</dbReference>
<dbReference type="KEGG" id="yet:CH48_4014"/>
<evidence type="ECO:0000313" key="3">
    <source>
        <dbReference type="EMBL" id="CFQ77805.1"/>
    </source>
</evidence>
<protein>
    <submittedName>
        <fullName evidence="3 4">Envelope protein</fullName>
        <ecNumber evidence="3 4">3.2.1.39</ecNumber>
    </submittedName>
    <submittedName>
        <fullName evidence="5">Ricin-type beta-trefoil lectin domain protein</fullName>
    </submittedName>
</protein>
<dbReference type="SMART" id="SM00458">
    <property type="entry name" value="RICIN"/>
    <property type="match status" value="1"/>
</dbReference>
<dbReference type="EMBL" id="CGBR01000076">
    <property type="protein sequence ID" value="CFQ77805.1"/>
    <property type="molecule type" value="Genomic_DNA"/>
</dbReference>
<evidence type="ECO:0000313" key="4">
    <source>
        <dbReference type="EMBL" id="CNE76727.1"/>
    </source>
</evidence>
<dbReference type="Proteomes" id="UP000041601">
    <property type="component" value="Unassembled WGS sequence"/>
</dbReference>
<keyword evidence="3" id="KW-0946">Virion</keyword>
<dbReference type="GO" id="GO:0042973">
    <property type="term" value="F:glucan endo-1,3-beta-D-glucosidase activity"/>
    <property type="evidence" value="ECO:0007669"/>
    <property type="project" value="UniProtKB-EC"/>
</dbReference>
<dbReference type="Gene3D" id="2.80.10.50">
    <property type="match status" value="1"/>
</dbReference>
<dbReference type="PROSITE" id="PS51257">
    <property type="entry name" value="PROKAR_LIPOPROTEIN"/>
    <property type="match status" value="1"/>
</dbReference>
<dbReference type="EMBL" id="CPXJ01000118">
    <property type="protein sequence ID" value="CNE76727.1"/>
    <property type="molecule type" value="Genomic_DNA"/>
</dbReference>
<keyword evidence="1" id="KW-0732">Signal</keyword>
<reference evidence="3 7" key="1">
    <citation type="submission" date="2015-03" db="EMBL/GenBank/DDBJ databases">
        <authorList>
            <person name="Murphy D."/>
        </authorList>
    </citation>
    <scope>NUCLEOTIDE SEQUENCE [LARGE SCALE GENOMIC DNA]</scope>
    <source>
        <strain evidence="3 7">IP26249</strain>
    </source>
</reference>
<dbReference type="PATRIC" id="fig|630.30.peg.820"/>
<dbReference type="RefSeq" id="WP_013649992.1">
    <property type="nucleotide sequence ID" value="NZ_CGBC01000110.1"/>
</dbReference>
<name>A0A0E1NC99_YEREN</name>
<evidence type="ECO:0000259" key="2">
    <source>
        <dbReference type="SMART" id="SM00458"/>
    </source>
</evidence>
<proteinExistence type="predicted"/>
<evidence type="ECO:0000313" key="5">
    <source>
        <dbReference type="EMBL" id="QQU46604.1"/>
    </source>
</evidence>
<sequence length="173" mass="19417">MTLHFKKVFSLLAMSFILYGCTANGVPTPYNINVSFPVITQNSINSDSYYSDDIEYIRTEDGLCLTASSDHRNQLTLQKCGHPGSQRFTLRRDRIIHNGKCLDAAGQETREGTPVILYSCTGNDNQRWFTDDKKIRGKQSNKCLGTKSFIVRKGDSVVLADCDFSRALEFTKG</sequence>
<dbReference type="Proteomes" id="UP000595309">
    <property type="component" value="Chromosome"/>
</dbReference>
<evidence type="ECO:0000313" key="8">
    <source>
        <dbReference type="Proteomes" id="UP000595309"/>
    </source>
</evidence>
<organism evidence="3 7">
    <name type="scientific">Yersinia enterocolitica</name>
    <dbReference type="NCBI Taxonomy" id="630"/>
    <lineage>
        <taxon>Bacteria</taxon>
        <taxon>Pseudomonadati</taxon>
        <taxon>Pseudomonadota</taxon>
        <taxon>Gammaproteobacteria</taxon>
        <taxon>Enterobacterales</taxon>
        <taxon>Yersiniaceae</taxon>
        <taxon>Yersinia</taxon>
    </lineage>
</organism>
<dbReference type="Proteomes" id="UP000048841">
    <property type="component" value="Unassembled WGS sequence"/>
</dbReference>
<reference evidence="5 8" key="3">
    <citation type="submission" date="2021-01" db="EMBL/GenBank/DDBJ databases">
        <title>FDA dAtabase for Regulatory Grade micrObial Sequences (FDA-ARGOS): Supporting development and validation of Infectious Disease Dx tests.</title>
        <authorList>
            <person name="Blissenbach B."/>
            <person name="Krut O."/>
            <person name="Tallon L."/>
            <person name="Sadzewicz L."/>
            <person name="Zhao X."/>
            <person name="Boylan J."/>
            <person name="Ott S."/>
            <person name="Bowen H."/>
            <person name="Vavikolanu K."/>
            <person name="Mehta A."/>
            <person name="Aluvathingal J."/>
            <person name="Nadendla S."/>
            <person name="Yan Y."/>
            <person name="Sichtig H."/>
        </authorList>
    </citation>
    <scope>NUCLEOTIDE SEQUENCE [LARGE SCALE GENOMIC DNA]</scope>
    <source>
        <strain evidence="5 8">FDAARGOS_1082</strain>
    </source>
</reference>
<dbReference type="EC" id="3.2.1.39" evidence="3 4"/>
<evidence type="ECO:0000313" key="7">
    <source>
        <dbReference type="Proteomes" id="UP000048841"/>
    </source>
</evidence>